<keyword evidence="2" id="KW-1003">Cell membrane</keyword>
<evidence type="ECO:0000256" key="2">
    <source>
        <dbReference type="ARBA" id="ARBA00022475"/>
    </source>
</evidence>
<feature type="domain" description="Glycosyltransferase RgtA/B/C/D-like" evidence="9">
    <location>
        <begin position="68"/>
        <end position="227"/>
    </location>
</feature>
<evidence type="ECO:0000256" key="3">
    <source>
        <dbReference type="ARBA" id="ARBA00022676"/>
    </source>
</evidence>
<evidence type="ECO:0000256" key="8">
    <source>
        <dbReference type="SAM" id="Phobius"/>
    </source>
</evidence>
<comment type="subcellular location">
    <subcellularLocation>
        <location evidence="1">Cell membrane</location>
        <topology evidence="1">Multi-pass membrane protein</topology>
    </subcellularLocation>
</comment>
<feature type="transmembrane region" description="Helical" evidence="8">
    <location>
        <begin position="406"/>
        <end position="423"/>
    </location>
</feature>
<feature type="transmembrane region" description="Helical" evidence="8">
    <location>
        <begin position="118"/>
        <end position="134"/>
    </location>
</feature>
<feature type="non-terminal residue" evidence="10">
    <location>
        <position position="554"/>
    </location>
</feature>
<evidence type="ECO:0000256" key="1">
    <source>
        <dbReference type="ARBA" id="ARBA00004651"/>
    </source>
</evidence>
<evidence type="ECO:0000256" key="4">
    <source>
        <dbReference type="ARBA" id="ARBA00022679"/>
    </source>
</evidence>
<dbReference type="Pfam" id="PF13231">
    <property type="entry name" value="PMT_2"/>
    <property type="match status" value="1"/>
</dbReference>
<dbReference type="GO" id="GO:0008610">
    <property type="term" value="P:lipid biosynthetic process"/>
    <property type="evidence" value="ECO:0007669"/>
    <property type="project" value="UniProtKB-ARBA"/>
</dbReference>
<dbReference type="GO" id="GO:0016763">
    <property type="term" value="F:pentosyltransferase activity"/>
    <property type="evidence" value="ECO:0007669"/>
    <property type="project" value="TreeGrafter"/>
</dbReference>
<feature type="transmembrane region" description="Helical" evidence="8">
    <location>
        <begin position="326"/>
        <end position="349"/>
    </location>
</feature>
<accession>A0A382CK22</accession>
<keyword evidence="4" id="KW-0808">Transferase</keyword>
<organism evidence="10">
    <name type="scientific">marine metagenome</name>
    <dbReference type="NCBI Taxonomy" id="408172"/>
    <lineage>
        <taxon>unclassified sequences</taxon>
        <taxon>metagenomes</taxon>
        <taxon>ecological metagenomes</taxon>
    </lineage>
</organism>
<reference evidence="10" key="1">
    <citation type="submission" date="2018-05" db="EMBL/GenBank/DDBJ databases">
        <authorList>
            <person name="Lanie J.A."/>
            <person name="Ng W.-L."/>
            <person name="Kazmierczak K.M."/>
            <person name="Andrzejewski T.M."/>
            <person name="Davidsen T.M."/>
            <person name="Wayne K.J."/>
            <person name="Tettelin H."/>
            <person name="Glass J.I."/>
            <person name="Rusch D."/>
            <person name="Podicherti R."/>
            <person name="Tsui H.-C.T."/>
            <person name="Winkler M.E."/>
        </authorList>
    </citation>
    <scope>NUCLEOTIDE SEQUENCE</scope>
</reference>
<evidence type="ECO:0000313" key="10">
    <source>
        <dbReference type="EMBL" id="SVB26199.1"/>
    </source>
</evidence>
<feature type="transmembrane region" description="Helical" evidence="8">
    <location>
        <begin position="382"/>
        <end position="400"/>
    </location>
</feature>
<name>A0A382CK22_9ZZZZ</name>
<evidence type="ECO:0000256" key="7">
    <source>
        <dbReference type="ARBA" id="ARBA00023136"/>
    </source>
</evidence>
<dbReference type="EMBL" id="UINC01034797">
    <property type="protein sequence ID" value="SVB26199.1"/>
    <property type="molecule type" value="Genomic_DNA"/>
</dbReference>
<keyword evidence="7 8" id="KW-0472">Membrane</keyword>
<gene>
    <name evidence="10" type="ORF">METZ01_LOCUS179053</name>
</gene>
<evidence type="ECO:0000256" key="5">
    <source>
        <dbReference type="ARBA" id="ARBA00022692"/>
    </source>
</evidence>
<evidence type="ECO:0000259" key="9">
    <source>
        <dbReference type="Pfam" id="PF13231"/>
    </source>
</evidence>
<keyword evidence="3" id="KW-0328">Glycosyltransferase</keyword>
<evidence type="ECO:0000256" key="6">
    <source>
        <dbReference type="ARBA" id="ARBA00022989"/>
    </source>
</evidence>
<keyword evidence="5 8" id="KW-0812">Transmembrane</keyword>
<dbReference type="PANTHER" id="PTHR33908:SF11">
    <property type="entry name" value="MEMBRANE PROTEIN"/>
    <property type="match status" value="1"/>
</dbReference>
<proteinExistence type="predicted"/>
<keyword evidence="6 8" id="KW-1133">Transmembrane helix</keyword>
<feature type="transmembrane region" description="Helical" evidence="8">
    <location>
        <begin position="78"/>
        <end position="106"/>
    </location>
</feature>
<dbReference type="InterPro" id="IPR050297">
    <property type="entry name" value="LipidA_mod_glycosyltrf_83"/>
</dbReference>
<feature type="transmembrane region" description="Helical" evidence="8">
    <location>
        <begin position="209"/>
        <end position="228"/>
    </location>
</feature>
<dbReference type="PROSITE" id="PS51257">
    <property type="entry name" value="PROKAR_LIPOPROTEIN"/>
    <property type="match status" value="1"/>
</dbReference>
<protein>
    <recommendedName>
        <fullName evidence="9">Glycosyltransferase RgtA/B/C/D-like domain-containing protein</fullName>
    </recommendedName>
</protein>
<sequence>MKISPKYFPALLLILACFIRLVYFYQFQGNPFFGHLPEFWDQTLYHKGAQAFIEGDPFARAPGEPNQQSPFYQYFLGIVYFFFGVELTAAWIVQLILGVVSTFLVYAIAGRYINQGPAFMAAVMFTFYGGNWFYECTLYRATLVTLLILSTCLLLLRFAERPSIVLLIGSALSLSFLTQARTNLLLFVPFALAYLWRKVFSLSSTGKKWLAGYLVIFFLASLPLLFWVKQIHGNWGPYDQTGGENLYLANSPDYSVRSVVHDKEYRSLLESERLGTLPALRLILKDVTERPLDVTKVYLNKIYYYFNNYEVPTTHNYYLSSELSPVLKWGSIPFGVIATLGIIGFFWSWKNWKRLTLLHAFFLGNLLAYLPFFIFSRYRLSMVPFLCIFSAFSLQIIFQRFRENDLRSLSLIMMSVLTLGWFLKTAPLPEGKIRILDYINLSSAYLNNHKPDDDGRAYSYLERSWELSRSLPADLRKSKIIRRALSHFYLKESNSFRHQGDTVHEEFALRRAMFFDFSSSPLHERYSRSLTNKGEPKKALLEALIGLTLNPNSF</sequence>
<dbReference type="AlphaFoldDB" id="A0A382CK22"/>
<dbReference type="GO" id="GO:0005886">
    <property type="term" value="C:plasma membrane"/>
    <property type="evidence" value="ECO:0007669"/>
    <property type="project" value="UniProtKB-SubCell"/>
</dbReference>
<feature type="transmembrane region" description="Helical" evidence="8">
    <location>
        <begin position="140"/>
        <end position="159"/>
    </location>
</feature>
<dbReference type="InterPro" id="IPR038731">
    <property type="entry name" value="RgtA/B/C-like"/>
</dbReference>
<dbReference type="PANTHER" id="PTHR33908">
    <property type="entry name" value="MANNOSYLTRANSFERASE YKCB-RELATED"/>
    <property type="match status" value="1"/>
</dbReference>
<feature type="transmembrane region" description="Helical" evidence="8">
    <location>
        <begin position="355"/>
        <end position="375"/>
    </location>
</feature>
<feature type="transmembrane region" description="Helical" evidence="8">
    <location>
        <begin position="180"/>
        <end position="197"/>
    </location>
</feature>